<organism evidence="2 3">
    <name type="scientific">Nocardioides humilatus</name>
    <dbReference type="NCBI Taxonomy" id="2607660"/>
    <lineage>
        <taxon>Bacteria</taxon>
        <taxon>Bacillati</taxon>
        <taxon>Actinomycetota</taxon>
        <taxon>Actinomycetes</taxon>
        <taxon>Propionibacteriales</taxon>
        <taxon>Nocardioidaceae</taxon>
        <taxon>Nocardioides</taxon>
    </lineage>
</organism>
<proteinExistence type="predicted"/>
<reference evidence="2 3" key="2">
    <citation type="submission" date="2019-09" db="EMBL/GenBank/DDBJ databases">
        <authorList>
            <person name="Jin C."/>
        </authorList>
    </citation>
    <scope>NUCLEOTIDE SEQUENCE [LARGE SCALE GENOMIC DNA]</scope>
    <source>
        <strain evidence="2 3">BN130099</strain>
    </source>
</reference>
<gene>
    <name evidence="2" type="ORF">F0U44_00695</name>
</gene>
<dbReference type="InterPro" id="IPR036291">
    <property type="entry name" value="NAD(P)-bd_dom_sf"/>
</dbReference>
<comment type="caution">
    <text evidence="2">The sequence shown here is derived from an EMBL/GenBank/DDBJ whole genome shotgun (WGS) entry which is preliminary data.</text>
</comment>
<dbReference type="Proteomes" id="UP000325003">
    <property type="component" value="Unassembled WGS sequence"/>
</dbReference>
<name>A0A5B1LQP3_9ACTN</name>
<protein>
    <submittedName>
        <fullName evidence="2">NAD(P)H-binding protein</fullName>
    </submittedName>
</protein>
<reference evidence="2 3" key="1">
    <citation type="submission" date="2019-09" db="EMBL/GenBank/DDBJ databases">
        <title>Nocardioides panacisoli sp. nov., isolated from the soil of a ginseng field.</title>
        <authorList>
            <person name="Cho C."/>
        </authorList>
    </citation>
    <scope>NUCLEOTIDE SEQUENCE [LARGE SCALE GENOMIC DNA]</scope>
    <source>
        <strain evidence="2 3">BN130099</strain>
    </source>
</reference>
<keyword evidence="3" id="KW-1185">Reference proteome</keyword>
<evidence type="ECO:0000313" key="2">
    <source>
        <dbReference type="EMBL" id="KAA1422000.1"/>
    </source>
</evidence>
<dbReference type="Gene3D" id="3.40.50.720">
    <property type="entry name" value="NAD(P)-binding Rossmann-like Domain"/>
    <property type="match status" value="1"/>
</dbReference>
<feature type="domain" description="NAD(P)-binding" evidence="1">
    <location>
        <begin position="40"/>
        <end position="141"/>
    </location>
</feature>
<dbReference type="Pfam" id="PF13460">
    <property type="entry name" value="NAD_binding_10"/>
    <property type="match status" value="1"/>
</dbReference>
<dbReference type="InterPro" id="IPR016040">
    <property type="entry name" value="NAD(P)-bd_dom"/>
</dbReference>
<dbReference type="AlphaFoldDB" id="A0A5B1LQP3"/>
<sequence length="243" mass="25201">MAVAGGTGVLGRQVVDACRRRDLTPVVIARSAGIDLVSGVGLDDALAGVDAVIDVSNVVALRAKPAIAFFEAATGNLLAAGERAGVRHHVAVSIVGCDRVDMGYYYGKRRQEELVGGGSVPWTIVRATQFHDFAGQLLERSPGPVKLVPKMLSQPVSARQLADHLVDVALGEPAGLAADVGGPEQHQIPDLARRLLAHRGERTKVIAAPLPGAAGKQIAAGGLLTAEGAVILPETYDAWLAAH</sequence>
<evidence type="ECO:0000259" key="1">
    <source>
        <dbReference type="Pfam" id="PF13460"/>
    </source>
</evidence>
<accession>A0A5B1LQP3</accession>
<dbReference type="SUPFAM" id="SSF51735">
    <property type="entry name" value="NAD(P)-binding Rossmann-fold domains"/>
    <property type="match status" value="1"/>
</dbReference>
<dbReference type="EMBL" id="VUJV01000001">
    <property type="protein sequence ID" value="KAA1422000.1"/>
    <property type="molecule type" value="Genomic_DNA"/>
</dbReference>
<evidence type="ECO:0000313" key="3">
    <source>
        <dbReference type="Proteomes" id="UP000325003"/>
    </source>
</evidence>